<comment type="caution">
    <text evidence="4">The sequence shown here is derived from an EMBL/GenBank/DDBJ whole genome shotgun (WGS) entry which is preliminary data.</text>
</comment>
<dbReference type="InParanoid" id="M0MEL2"/>
<evidence type="ECO:0000256" key="1">
    <source>
        <dbReference type="ARBA" id="ARBA00004418"/>
    </source>
</evidence>
<keyword evidence="3" id="KW-0732">Signal</keyword>
<dbReference type="Gene3D" id="3.40.190.10">
    <property type="entry name" value="Periplasmic binding protein-like II"/>
    <property type="match status" value="2"/>
</dbReference>
<protein>
    <submittedName>
        <fullName evidence="4">Nitrate/sulfonate/bicarbonate ABC transporter periplasmic protein</fullName>
    </submittedName>
</protein>
<dbReference type="Proteomes" id="UP000011669">
    <property type="component" value="Unassembled WGS sequence"/>
</dbReference>
<dbReference type="Pfam" id="PF13379">
    <property type="entry name" value="NMT1_2"/>
    <property type="match status" value="1"/>
</dbReference>
<organism evidence="4 5">
    <name type="scientific">Halococcus saccharolyticus DSM 5350</name>
    <dbReference type="NCBI Taxonomy" id="1227455"/>
    <lineage>
        <taxon>Archaea</taxon>
        <taxon>Methanobacteriati</taxon>
        <taxon>Methanobacteriota</taxon>
        <taxon>Stenosarchaea group</taxon>
        <taxon>Halobacteria</taxon>
        <taxon>Halobacteriales</taxon>
        <taxon>Halococcaceae</taxon>
        <taxon>Halococcus</taxon>
    </lineage>
</organism>
<proteinExistence type="inferred from homology"/>
<evidence type="ECO:0000313" key="4">
    <source>
        <dbReference type="EMBL" id="EMA44166.1"/>
    </source>
</evidence>
<evidence type="ECO:0000313" key="5">
    <source>
        <dbReference type="Proteomes" id="UP000011669"/>
    </source>
</evidence>
<keyword evidence="5" id="KW-1185">Reference proteome</keyword>
<comment type="similarity">
    <text evidence="2">Belongs to the bacterial solute-binding protein SsuA/TauA family.</text>
</comment>
<evidence type="ECO:0000256" key="3">
    <source>
        <dbReference type="ARBA" id="ARBA00022729"/>
    </source>
</evidence>
<dbReference type="PATRIC" id="fig|1227455.4.peg.2376"/>
<comment type="subcellular location">
    <subcellularLocation>
        <location evidence="1">Periplasm</location>
    </subcellularLocation>
</comment>
<dbReference type="GO" id="GO:0042597">
    <property type="term" value="C:periplasmic space"/>
    <property type="evidence" value="ECO:0007669"/>
    <property type="project" value="UniProtKB-SubCell"/>
</dbReference>
<gene>
    <name evidence="4" type="ORF">C449_11588</name>
</gene>
<evidence type="ECO:0000256" key="2">
    <source>
        <dbReference type="ARBA" id="ARBA00010742"/>
    </source>
</evidence>
<sequence>MQHYIMQEEGYYESLSAEVTVERFSNGPSVVKAFASDEVDIALFGVTPAMVLVDKGKAASVLAANSRNGFRVMSTSAFADLYKNKQEDAFSVFENQHERKVKFGVPPDGSVPDVVLRYWIEQDLDLGEMESVIDKVKVSPAKAPQTIQAGEIDATMIQEPFATVIASEQGFGEVAWSGDILPGHPVTVTFVQNSVPENVAEQFVEQHTKATQFVRENPRKAAEDAAAVIGSGVSTDLARQAIDSQASDFISDPHEVRDQAATMAEFVKEVGNTDSVVSPEQLFDFSVYDSVSNQ</sequence>
<accession>M0MEL2</accession>
<dbReference type="EMBL" id="AOMD01000025">
    <property type="protein sequence ID" value="EMA44166.1"/>
    <property type="molecule type" value="Genomic_DNA"/>
</dbReference>
<dbReference type="STRING" id="1227455.C449_11588"/>
<name>M0MEL2_9EURY</name>
<dbReference type="SUPFAM" id="SSF53850">
    <property type="entry name" value="Periplasmic binding protein-like II"/>
    <property type="match status" value="1"/>
</dbReference>
<dbReference type="PANTHER" id="PTHR30024">
    <property type="entry name" value="ALIPHATIC SULFONATES-BINDING PROTEIN-RELATED"/>
    <property type="match status" value="1"/>
</dbReference>
<dbReference type="AlphaFoldDB" id="M0MEL2"/>
<reference evidence="4 5" key="1">
    <citation type="journal article" date="2014" name="PLoS Genet.">
        <title>Phylogenetically driven sequencing of extremely halophilic archaea reveals strategies for static and dynamic osmo-response.</title>
        <authorList>
            <person name="Becker E.A."/>
            <person name="Seitzer P.M."/>
            <person name="Tritt A."/>
            <person name="Larsen D."/>
            <person name="Krusor M."/>
            <person name="Yao A.I."/>
            <person name="Wu D."/>
            <person name="Madern D."/>
            <person name="Eisen J.A."/>
            <person name="Darling A.E."/>
            <person name="Facciotti M.T."/>
        </authorList>
    </citation>
    <scope>NUCLEOTIDE SEQUENCE [LARGE SCALE GENOMIC DNA]</scope>
    <source>
        <strain evidence="4 5">DSM 5350</strain>
    </source>
</reference>
<dbReference type="PANTHER" id="PTHR30024:SF47">
    <property type="entry name" value="TAURINE-BINDING PERIPLASMIC PROTEIN"/>
    <property type="match status" value="1"/>
</dbReference>